<dbReference type="AlphaFoldDB" id="A0A9D2CSU6"/>
<dbReference type="Pfam" id="PF00583">
    <property type="entry name" value="Acetyltransf_1"/>
    <property type="match status" value="1"/>
</dbReference>
<keyword evidence="1" id="KW-0808">Transferase</keyword>
<dbReference type="PROSITE" id="PS51186">
    <property type="entry name" value="GNAT"/>
    <property type="match status" value="1"/>
</dbReference>
<comment type="caution">
    <text evidence="4">The sequence shown here is derived from an EMBL/GenBank/DDBJ whole genome shotgun (WGS) entry which is preliminary data.</text>
</comment>
<proteinExistence type="predicted"/>
<sequence>MIRRLERKDRDTFLRLSEMFYSSEAVMHSIPSRYHADTFEELMRSEEYADAFLLESDGIPVGFALTAKTWSREAGGKVLWLEELFILGEYRSKGLGREYFSFIEEYARSNGFMRIRLEVEPSNTRARSLYERLGYIPLEYEQMVKDLQKN</sequence>
<dbReference type="Proteomes" id="UP000886750">
    <property type="component" value="Unassembled WGS sequence"/>
</dbReference>
<organism evidence="4 5">
    <name type="scientific">Candidatus Borkfalkia excrementigallinarum</name>
    <dbReference type="NCBI Taxonomy" id="2838506"/>
    <lineage>
        <taxon>Bacteria</taxon>
        <taxon>Bacillati</taxon>
        <taxon>Bacillota</taxon>
        <taxon>Clostridia</taxon>
        <taxon>Christensenellales</taxon>
        <taxon>Christensenellaceae</taxon>
        <taxon>Candidatus Borkfalkia</taxon>
    </lineage>
</organism>
<evidence type="ECO:0000256" key="2">
    <source>
        <dbReference type="ARBA" id="ARBA00023315"/>
    </source>
</evidence>
<evidence type="ECO:0000259" key="3">
    <source>
        <dbReference type="PROSITE" id="PS51186"/>
    </source>
</evidence>
<reference evidence="4" key="2">
    <citation type="submission" date="2021-04" db="EMBL/GenBank/DDBJ databases">
        <authorList>
            <person name="Gilroy R."/>
        </authorList>
    </citation>
    <scope>NUCLEOTIDE SEQUENCE</scope>
    <source>
        <strain evidence="4">1345</strain>
    </source>
</reference>
<dbReference type="EMBL" id="DXCQ01000043">
    <property type="protein sequence ID" value="HIY97051.1"/>
    <property type="molecule type" value="Genomic_DNA"/>
</dbReference>
<dbReference type="PANTHER" id="PTHR10545">
    <property type="entry name" value="DIAMINE N-ACETYLTRANSFERASE"/>
    <property type="match status" value="1"/>
</dbReference>
<dbReference type="InterPro" id="IPR051016">
    <property type="entry name" value="Diverse_Substrate_AcTransf"/>
</dbReference>
<accession>A0A9D2CSU6</accession>
<dbReference type="CDD" id="cd04301">
    <property type="entry name" value="NAT_SF"/>
    <property type="match status" value="1"/>
</dbReference>
<reference evidence="4" key="1">
    <citation type="journal article" date="2021" name="PeerJ">
        <title>Extensive microbial diversity within the chicken gut microbiome revealed by metagenomics and culture.</title>
        <authorList>
            <person name="Gilroy R."/>
            <person name="Ravi A."/>
            <person name="Getino M."/>
            <person name="Pursley I."/>
            <person name="Horton D.L."/>
            <person name="Alikhan N.F."/>
            <person name="Baker D."/>
            <person name="Gharbi K."/>
            <person name="Hall N."/>
            <person name="Watson M."/>
            <person name="Adriaenssens E.M."/>
            <person name="Foster-Nyarko E."/>
            <person name="Jarju S."/>
            <person name="Secka A."/>
            <person name="Antonio M."/>
            <person name="Oren A."/>
            <person name="Chaudhuri R.R."/>
            <person name="La Ragione R."/>
            <person name="Hildebrand F."/>
            <person name="Pallen M.J."/>
        </authorList>
    </citation>
    <scope>NUCLEOTIDE SEQUENCE</scope>
    <source>
        <strain evidence="4">1345</strain>
    </source>
</reference>
<evidence type="ECO:0000313" key="4">
    <source>
        <dbReference type="EMBL" id="HIY97051.1"/>
    </source>
</evidence>
<dbReference type="PANTHER" id="PTHR10545:SF29">
    <property type="entry name" value="GH14572P-RELATED"/>
    <property type="match status" value="1"/>
</dbReference>
<evidence type="ECO:0000256" key="1">
    <source>
        <dbReference type="ARBA" id="ARBA00022679"/>
    </source>
</evidence>
<dbReference type="SUPFAM" id="SSF55729">
    <property type="entry name" value="Acyl-CoA N-acyltransferases (Nat)"/>
    <property type="match status" value="1"/>
</dbReference>
<dbReference type="GO" id="GO:0008080">
    <property type="term" value="F:N-acetyltransferase activity"/>
    <property type="evidence" value="ECO:0007669"/>
    <property type="project" value="UniProtKB-ARBA"/>
</dbReference>
<protein>
    <submittedName>
        <fullName evidence="4">GNAT family N-acetyltransferase</fullName>
    </submittedName>
</protein>
<name>A0A9D2CSU6_9FIRM</name>
<dbReference type="InterPro" id="IPR016181">
    <property type="entry name" value="Acyl_CoA_acyltransferase"/>
</dbReference>
<dbReference type="InterPro" id="IPR000182">
    <property type="entry name" value="GNAT_dom"/>
</dbReference>
<feature type="domain" description="N-acetyltransferase" evidence="3">
    <location>
        <begin position="1"/>
        <end position="148"/>
    </location>
</feature>
<evidence type="ECO:0000313" key="5">
    <source>
        <dbReference type="Proteomes" id="UP000886750"/>
    </source>
</evidence>
<dbReference type="Gene3D" id="3.40.630.30">
    <property type="match status" value="1"/>
</dbReference>
<keyword evidence="2" id="KW-0012">Acyltransferase</keyword>
<gene>
    <name evidence="4" type="ORF">H9729_05120</name>
</gene>